<dbReference type="InParanoid" id="A0A078A2E2"/>
<keyword evidence="6" id="KW-1185">Reference proteome</keyword>
<dbReference type="Proteomes" id="UP000039865">
    <property type="component" value="Unassembled WGS sequence"/>
</dbReference>
<dbReference type="PROSITE" id="PS51421">
    <property type="entry name" value="RAS"/>
    <property type="match status" value="1"/>
</dbReference>
<dbReference type="InterPro" id="IPR005225">
    <property type="entry name" value="Small_GTP-bd"/>
</dbReference>
<evidence type="ECO:0000313" key="5">
    <source>
        <dbReference type="EMBL" id="CDW74944.1"/>
    </source>
</evidence>
<reference evidence="5 6" key="1">
    <citation type="submission" date="2014-06" db="EMBL/GenBank/DDBJ databases">
        <authorList>
            <person name="Swart Estienne"/>
        </authorList>
    </citation>
    <scope>NUCLEOTIDE SEQUENCE [LARGE SCALE GENOMIC DNA]</scope>
    <source>
        <strain evidence="5 6">130c</strain>
    </source>
</reference>
<sequence length="231" mass="26369">MDDQSQDQQQSFKFESDKFTSTQYFVKLLLLGDTGVGKSSLMYRFSDLEFKQNLVGTAGFDYKMKNIEFNGKSVKIQIWDTAGQERYRTLTKSYYNGAAGIILVYDVTDVVSFQNLSYWLKKIKKHADENVEIILIGNKIDLVNDVSVQSDLAVNLSTELNIQYFEASAKDSFNVDRAFKTLLSNIISNERLKDKITTSGQHNNINNLGSIRLERNVQRKYSGKNDKSKCC</sequence>
<dbReference type="OrthoDB" id="9989112at2759"/>
<keyword evidence="4" id="KW-0449">Lipoprotein</keyword>
<keyword evidence="2" id="KW-0547">Nucleotide-binding</keyword>
<dbReference type="OMA" id="DTFDEEC"/>
<dbReference type="SMART" id="SM00176">
    <property type="entry name" value="RAN"/>
    <property type="match status" value="1"/>
</dbReference>
<organism evidence="5 6">
    <name type="scientific">Stylonychia lemnae</name>
    <name type="common">Ciliate</name>
    <dbReference type="NCBI Taxonomy" id="5949"/>
    <lineage>
        <taxon>Eukaryota</taxon>
        <taxon>Sar</taxon>
        <taxon>Alveolata</taxon>
        <taxon>Ciliophora</taxon>
        <taxon>Intramacronucleata</taxon>
        <taxon>Spirotrichea</taxon>
        <taxon>Stichotrichia</taxon>
        <taxon>Sporadotrichida</taxon>
        <taxon>Oxytrichidae</taxon>
        <taxon>Stylonychinae</taxon>
        <taxon>Stylonychia</taxon>
    </lineage>
</organism>
<evidence type="ECO:0000256" key="4">
    <source>
        <dbReference type="ARBA" id="ARBA00023288"/>
    </source>
</evidence>
<dbReference type="GO" id="GO:0005525">
    <property type="term" value="F:GTP binding"/>
    <property type="evidence" value="ECO:0007669"/>
    <property type="project" value="UniProtKB-KW"/>
</dbReference>
<dbReference type="SMART" id="SM00174">
    <property type="entry name" value="RHO"/>
    <property type="match status" value="1"/>
</dbReference>
<dbReference type="SUPFAM" id="SSF52540">
    <property type="entry name" value="P-loop containing nucleoside triphosphate hydrolases"/>
    <property type="match status" value="1"/>
</dbReference>
<gene>
    <name evidence="5" type="primary">Contig4777.g5106</name>
    <name evidence="5" type="ORF">STYLEM_3928</name>
</gene>
<dbReference type="InterPro" id="IPR027417">
    <property type="entry name" value="P-loop_NTPase"/>
</dbReference>
<comment type="similarity">
    <text evidence="1">Belongs to the small GTPase superfamily. Rab family.</text>
</comment>
<dbReference type="InterPro" id="IPR001806">
    <property type="entry name" value="Small_GTPase"/>
</dbReference>
<dbReference type="PROSITE" id="PS51417">
    <property type="entry name" value="ARF"/>
    <property type="match status" value="1"/>
</dbReference>
<dbReference type="PROSITE" id="PS51420">
    <property type="entry name" value="RHO"/>
    <property type="match status" value="1"/>
</dbReference>
<proteinExistence type="inferred from homology"/>
<dbReference type="GO" id="GO:0003924">
    <property type="term" value="F:GTPase activity"/>
    <property type="evidence" value="ECO:0007669"/>
    <property type="project" value="InterPro"/>
</dbReference>
<dbReference type="FunFam" id="3.40.50.300:FF:001129">
    <property type="entry name" value="ras-related protein Rab-44 isoform X2"/>
    <property type="match status" value="1"/>
</dbReference>
<evidence type="ECO:0000313" key="6">
    <source>
        <dbReference type="Proteomes" id="UP000039865"/>
    </source>
</evidence>
<dbReference type="Gene3D" id="3.40.50.300">
    <property type="entry name" value="P-loop containing nucleotide triphosphate hydrolases"/>
    <property type="match status" value="1"/>
</dbReference>
<evidence type="ECO:0000256" key="2">
    <source>
        <dbReference type="ARBA" id="ARBA00022741"/>
    </source>
</evidence>
<name>A0A078A2E2_STYLE</name>
<dbReference type="PROSITE" id="PS51419">
    <property type="entry name" value="RAB"/>
    <property type="match status" value="1"/>
</dbReference>
<accession>A0A078A2E2</accession>
<evidence type="ECO:0000256" key="3">
    <source>
        <dbReference type="ARBA" id="ARBA00023134"/>
    </source>
</evidence>
<dbReference type="SMART" id="SM00175">
    <property type="entry name" value="RAB"/>
    <property type="match status" value="1"/>
</dbReference>
<dbReference type="PANTHER" id="PTHR47980">
    <property type="entry name" value="LD44762P"/>
    <property type="match status" value="1"/>
</dbReference>
<dbReference type="AlphaFoldDB" id="A0A078A2E2"/>
<protein>
    <submittedName>
        <fullName evidence="5">Ras small gtpases ric1</fullName>
    </submittedName>
</protein>
<evidence type="ECO:0000256" key="1">
    <source>
        <dbReference type="ARBA" id="ARBA00006270"/>
    </source>
</evidence>
<dbReference type="NCBIfam" id="TIGR00231">
    <property type="entry name" value="small_GTP"/>
    <property type="match status" value="1"/>
</dbReference>
<dbReference type="Pfam" id="PF00071">
    <property type="entry name" value="Ras"/>
    <property type="match status" value="1"/>
</dbReference>
<dbReference type="CDD" id="cd00154">
    <property type="entry name" value="Rab"/>
    <property type="match status" value="1"/>
</dbReference>
<dbReference type="SMART" id="SM00173">
    <property type="entry name" value="RAS"/>
    <property type="match status" value="1"/>
</dbReference>
<keyword evidence="3" id="KW-0342">GTP-binding</keyword>
<dbReference type="InterPro" id="IPR050305">
    <property type="entry name" value="Small_GTPase_Rab"/>
</dbReference>
<dbReference type="PRINTS" id="PR00449">
    <property type="entry name" value="RASTRNSFRMNG"/>
</dbReference>
<dbReference type="EMBL" id="CCKQ01003806">
    <property type="protein sequence ID" value="CDW74944.1"/>
    <property type="molecule type" value="Genomic_DNA"/>
</dbReference>